<dbReference type="InterPro" id="IPR012337">
    <property type="entry name" value="RNaseH-like_sf"/>
</dbReference>
<dbReference type="Gene3D" id="3.90.70.10">
    <property type="entry name" value="Cysteine proteinases"/>
    <property type="match status" value="1"/>
</dbReference>
<accession>A0A8S3YY10</accession>
<keyword evidence="8" id="KW-0539">Nucleus</keyword>
<keyword evidence="4" id="KW-0540">Nuclease</keyword>
<dbReference type="GO" id="GO:0031251">
    <property type="term" value="C:PAN complex"/>
    <property type="evidence" value="ECO:0007669"/>
    <property type="project" value="TreeGrafter"/>
</dbReference>
<evidence type="ECO:0000256" key="6">
    <source>
        <dbReference type="ARBA" id="ARBA00022801"/>
    </source>
</evidence>
<keyword evidence="6" id="KW-0378">Hydrolase</keyword>
<comment type="caution">
    <text evidence="11">The sequence shown here is derived from an EMBL/GenBank/DDBJ whole genome shotgun (WGS) entry which is preliminary data.</text>
</comment>
<keyword evidence="3" id="KW-0507">mRNA processing</keyword>
<comment type="catalytic activity">
    <reaction evidence="1">
        <text>Exonucleolytic cleavage of poly(A) to 5'-AMP.</text>
        <dbReference type="EC" id="3.1.13.4"/>
    </reaction>
</comment>
<gene>
    <name evidence="11" type="ORF">CUNI_LOCUS5779</name>
</gene>
<dbReference type="GO" id="GO:0006397">
    <property type="term" value="P:mRNA processing"/>
    <property type="evidence" value="ECO:0007669"/>
    <property type="project" value="UniProtKB-KW"/>
</dbReference>
<evidence type="ECO:0000313" key="11">
    <source>
        <dbReference type="EMBL" id="CAG5120221.1"/>
    </source>
</evidence>
<dbReference type="GO" id="GO:0003676">
    <property type="term" value="F:nucleic acid binding"/>
    <property type="evidence" value="ECO:0007669"/>
    <property type="project" value="InterPro"/>
</dbReference>
<keyword evidence="5" id="KW-0479">Metal-binding</keyword>
<feature type="compositionally biased region" description="Basic residues" evidence="9">
    <location>
        <begin position="86"/>
        <end position="95"/>
    </location>
</feature>
<keyword evidence="7" id="KW-0269">Exonuclease</keyword>
<dbReference type="InterPro" id="IPR050785">
    <property type="entry name" value="PAN2-PAN3_catalytic_subunit"/>
</dbReference>
<evidence type="ECO:0000256" key="5">
    <source>
        <dbReference type="ARBA" id="ARBA00022723"/>
    </source>
</evidence>
<feature type="region of interest" description="Disordered" evidence="9">
    <location>
        <begin position="60"/>
        <end position="132"/>
    </location>
</feature>
<dbReference type="AlphaFoldDB" id="A0A8S3YY10"/>
<evidence type="ECO:0000259" key="10">
    <source>
        <dbReference type="PROSITE" id="PS50235"/>
    </source>
</evidence>
<evidence type="ECO:0000256" key="1">
    <source>
        <dbReference type="ARBA" id="ARBA00001663"/>
    </source>
</evidence>
<dbReference type="EMBL" id="CAJHNH020000858">
    <property type="protein sequence ID" value="CAG5120221.1"/>
    <property type="molecule type" value="Genomic_DNA"/>
</dbReference>
<dbReference type="PROSITE" id="PS50235">
    <property type="entry name" value="USP_3"/>
    <property type="match status" value="1"/>
</dbReference>
<dbReference type="PANTHER" id="PTHR15728">
    <property type="entry name" value="DEADENYLATION COMPLEX CATALYTIC SUBUNIT PAN2"/>
    <property type="match status" value="1"/>
</dbReference>
<dbReference type="SUPFAM" id="SSF54001">
    <property type="entry name" value="Cysteine proteinases"/>
    <property type="match status" value="1"/>
</dbReference>
<dbReference type="InterPro" id="IPR028881">
    <property type="entry name" value="PAN2_UCH_dom"/>
</dbReference>
<proteinExistence type="predicted"/>
<dbReference type="Proteomes" id="UP000678393">
    <property type="component" value="Unassembled WGS sequence"/>
</dbReference>
<dbReference type="OrthoDB" id="16516at2759"/>
<evidence type="ECO:0000256" key="7">
    <source>
        <dbReference type="ARBA" id="ARBA00022839"/>
    </source>
</evidence>
<feature type="non-terminal residue" evidence="11">
    <location>
        <position position="1"/>
    </location>
</feature>
<dbReference type="GO" id="GO:0000932">
    <property type="term" value="C:P-body"/>
    <property type="evidence" value="ECO:0007669"/>
    <property type="project" value="TreeGrafter"/>
</dbReference>
<feature type="compositionally biased region" description="Polar residues" evidence="9">
    <location>
        <begin position="60"/>
        <end position="73"/>
    </location>
</feature>
<evidence type="ECO:0000313" key="12">
    <source>
        <dbReference type="Proteomes" id="UP000678393"/>
    </source>
</evidence>
<dbReference type="GO" id="GO:0046872">
    <property type="term" value="F:metal ion binding"/>
    <property type="evidence" value="ECO:0007669"/>
    <property type="project" value="UniProtKB-KW"/>
</dbReference>
<keyword evidence="12" id="KW-1185">Reference proteome</keyword>
<dbReference type="SMART" id="SM00479">
    <property type="entry name" value="EXOIII"/>
    <property type="match status" value="1"/>
</dbReference>
<keyword evidence="2" id="KW-0963">Cytoplasm</keyword>
<feature type="domain" description="USP" evidence="10">
    <location>
        <begin position="1"/>
        <end position="424"/>
    </location>
</feature>
<dbReference type="CDD" id="cd06143">
    <property type="entry name" value="PAN2_exo"/>
    <property type="match status" value="1"/>
</dbReference>
<dbReference type="PANTHER" id="PTHR15728:SF0">
    <property type="entry name" value="PAN2-PAN3 DEADENYLATION COMPLEX CATALYTIC SUBUNIT PAN2"/>
    <property type="match status" value="1"/>
</dbReference>
<dbReference type="InterPro" id="IPR013520">
    <property type="entry name" value="Ribonucl_H"/>
</dbReference>
<dbReference type="Gene3D" id="3.30.420.10">
    <property type="entry name" value="Ribonuclease H-like superfamily/Ribonuclease H"/>
    <property type="match status" value="1"/>
</dbReference>
<dbReference type="Pfam" id="PF00929">
    <property type="entry name" value="RNase_T"/>
    <property type="match status" value="1"/>
</dbReference>
<evidence type="ECO:0000256" key="2">
    <source>
        <dbReference type="ARBA" id="ARBA00022490"/>
    </source>
</evidence>
<dbReference type="SUPFAM" id="SSF53098">
    <property type="entry name" value="Ribonuclease H-like"/>
    <property type="match status" value="1"/>
</dbReference>
<dbReference type="FunFam" id="3.30.420.10:FF:000011">
    <property type="entry name" value="PAN2-PAN3 deadenylation complex catalytic subunit PAN2"/>
    <property type="match status" value="1"/>
</dbReference>
<dbReference type="InterPro" id="IPR028889">
    <property type="entry name" value="USP"/>
</dbReference>
<dbReference type="Pfam" id="PF13423">
    <property type="entry name" value="UCH_1"/>
    <property type="match status" value="1"/>
</dbReference>
<organism evidence="11 12">
    <name type="scientific">Candidula unifasciata</name>
    <dbReference type="NCBI Taxonomy" id="100452"/>
    <lineage>
        <taxon>Eukaryota</taxon>
        <taxon>Metazoa</taxon>
        <taxon>Spiralia</taxon>
        <taxon>Lophotrochozoa</taxon>
        <taxon>Mollusca</taxon>
        <taxon>Gastropoda</taxon>
        <taxon>Heterobranchia</taxon>
        <taxon>Euthyneura</taxon>
        <taxon>Panpulmonata</taxon>
        <taxon>Eupulmonata</taxon>
        <taxon>Stylommatophora</taxon>
        <taxon>Helicina</taxon>
        <taxon>Helicoidea</taxon>
        <taxon>Geomitridae</taxon>
        <taxon>Candidula</taxon>
    </lineage>
</organism>
<feature type="compositionally biased region" description="Low complexity" evidence="9">
    <location>
        <begin position="107"/>
        <end position="124"/>
    </location>
</feature>
<sequence>AGNFLRAFRTMPQVSALGLVLHDESCGRVDFPRLIQSWQRFVLMQIHEETCVQVESADTTSAAGGKADTSSDTVAVVDNGDGGKKSGGKKKRGKKAAQNGGEANKGQRSQQEETSTENSESCETSADEPQAPMTRSIIRDLLGINIMSSLQCKCGLTSDRYVDGTHINLMYPECRPMGPNSPPLFISFGEVVQHSMTAATNIQAWCSTCNRYQHHCQRKSIQNLPDVLALNCHTENEKNLDFWKIQFEIIRQRHKDVMVPSAVIRPSSQSAIRCRFGNACHRPDCRFQHDGPRECEADMKKKQPEEDDEFGPSWIPLGLKIVRNPDGSVDVTEISDEEPLPSTENEDVRYYELYSVVSNVLSSSGGNLVCCLKVGEKYHQRKERVTCTQWYLINDFCITPVEKDEAVDFKLDWNVPCIIHYTRRNFVSRYDLTVKSWSNPDILFNDTALLNPDRRKVTFLPLQAEELPKKGEIVALDAEFVSLKEEEAELRSDGTRSTILPTQMSVARLTCIRCSGPHKGEPFLDDYISTQEQVVDYLTQYSGIKPGDLDPSVSTKHLTTLKSTYLKLRYLVDNGVILLGHGLKKDFRVINILVPKAQVLDTVELYHQPRQRYISLKFLAWYFLKINIQSYTHDSVEDARTAMQLYSLYDRLKEEGQDKVSATIKELYEAGRKISWKIPDVAGEEISEADFL</sequence>
<dbReference type="InterPro" id="IPR036397">
    <property type="entry name" value="RNaseH_sf"/>
</dbReference>
<dbReference type="GO" id="GO:0000289">
    <property type="term" value="P:nuclear-transcribed mRNA poly(A) tail shortening"/>
    <property type="evidence" value="ECO:0007669"/>
    <property type="project" value="TreeGrafter"/>
</dbReference>
<reference evidence="11" key="1">
    <citation type="submission" date="2021-04" db="EMBL/GenBank/DDBJ databases">
        <authorList>
            <consortium name="Molecular Ecology Group"/>
        </authorList>
    </citation>
    <scope>NUCLEOTIDE SEQUENCE</scope>
</reference>
<evidence type="ECO:0000256" key="4">
    <source>
        <dbReference type="ARBA" id="ARBA00022722"/>
    </source>
</evidence>
<evidence type="ECO:0000256" key="9">
    <source>
        <dbReference type="SAM" id="MobiDB-lite"/>
    </source>
</evidence>
<dbReference type="InterPro" id="IPR038765">
    <property type="entry name" value="Papain-like_cys_pep_sf"/>
</dbReference>
<dbReference type="GO" id="GO:0004535">
    <property type="term" value="F:poly(A)-specific ribonuclease activity"/>
    <property type="evidence" value="ECO:0007669"/>
    <property type="project" value="UniProtKB-EC"/>
</dbReference>
<name>A0A8S3YY10_9EUPU</name>
<evidence type="ECO:0000256" key="8">
    <source>
        <dbReference type="ARBA" id="ARBA00023242"/>
    </source>
</evidence>
<evidence type="ECO:0000256" key="3">
    <source>
        <dbReference type="ARBA" id="ARBA00022664"/>
    </source>
</evidence>
<protein>
    <recommendedName>
        <fullName evidence="10">USP domain-containing protein</fullName>
    </recommendedName>
</protein>